<dbReference type="PROSITE" id="PS50011">
    <property type="entry name" value="PROTEIN_KINASE_DOM"/>
    <property type="match status" value="1"/>
</dbReference>
<dbReference type="Pfam" id="PF00069">
    <property type="entry name" value="Pkinase"/>
    <property type="match status" value="1"/>
</dbReference>
<feature type="region of interest" description="Disordered" evidence="3">
    <location>
        <begin position="978"/>
        <end position="1059"/>
    </location>
</feature>
<dbReference type="GeneID" id="108676925"/>
<evidence type="ECO:0000256" key="2">
    <source>
        <dbReference type="ARBA" id="ARBA00016813"/>
    </source>
</evidence>
<gene>
    <name evidence="6 7 8" type="primary">LOC108676925</name>
</gene>
<feature type="region of interest" description="Disordered" evidence="3">
    <location>
        <begin position="1352"/>
        <end position="1530"/>
    </location>
</feature>
<feature type="compositionally biased region" description="Low complexity" evidence="3">
    <location>
        <begin position="1378"/>
        <end position="1430"/>
    </location>
</feature>
<accession>A0A8B7P3I5</accession>
<feature type="compositionally biased region" description="Low complexity" evidence="3">
    <location>
        <begin position="1076"/>
        <end position="1087"/>
    </location>
</feature>
<comment type="function">
    <text evidence="1">May be a negative regulator of NF-kappa-B and p53-mediated gene transcription.</text>
</comment>
<dbReference type="PROSITE" id="PS00108">
    <property type="entry name" value="PROTEIN_KINASE_ST"/>
    <property type="match status" value="1"/>
</dbReference>
<dbReference type="Proteomes" id="UP000694843">
    <property type="component" value="Unplaced"/>
</dbReference>
<sequence length="1530" mass="163868">MSNRTGQSAATGNDPRSTTEKSKKGGKIRSQLLHPPGEIKGHTSSPLAFSVADDPSELRCLKKNTNLMRVNKILKDVTLPTTNKVRKNRRMYRAGDYWLGPYLGSSPVNSVVQCLARKVGTDEFYTMKVLTIYEGEDETQDDRQGKMLLHTEHSLLSMLKDTPGVIGMHALFQDYAFDCVRRCSPMRPSHVKASVSMRKKNQTQRQRSQNVGSLKKIPSFRPSNERSSSQRRQSSASTSRAAPANSATIRPASASTATPNLTATLPSEPTSSADDGSVSTFQPTATLPSLSTSSTFVAAAAVPATSTVSSVFALPPPPPPRRRRGNFSSSRTRGNINSSRQANTLPRYVTIPRQSGRRYHRRLQSTESQGLRAREALRHRRIVEDSRRTRASTSSHRSSSSTRNSGEGRRFIPRFLGIGHRGRFGPIDDFLYDAADVSDPRDLDCLYTGRIVRRLCLVLDCVTPHEFSNKTDHLMNLQHYVIARQALPELEALTILYHTAAVVHSIHEKNIVHRDLKLGNLVVERGSGRVILTNLCLGQFLMPGCPKLQDQRGSPAYISPDVLSAQPYRGKPSDMWSLGVVLFTMLYGHFPFYDKVPHELFKKIKAAKYIIPRNDNVKGDTVDLIHCLLEVKPSVRYTSGQLLARLSASIPARLALESRRVTPHVFQIVPDLDDRLKDALKRCASPPGPLSLVSPDATPSPSILPMSGPSSFSASSSLPPSVTSDSGEGGASSTTSASGSSSSTLSSPFDRERPQQRLHQQLQQLQIIPPNRLFLSSPNPDGMQEVPEVRIHSSISRILVAPGTVNSNGQNSGSSLPSSVTSNTFLPSLFSSRGGSSFSPLFRTSGSNSGIGASAPSLTVSAAPPVYQAVPSADLHSGSLSDFSVPATRSPFVSESPSLYSLSPLADVAVMDIYTDADATSSAGIVSSVGSSGVWTTGVSSRLLDSSPLASPNSSFTFNFNAATTAARRNPPFTARRNVHASRRGGITSTTSRRGGVTPTTSRRNALTTTSSVLRSSELRWSSPCSSGRTRTVAARSSPSTTAAVQTRSLEGTSSSNDSELDSLIHRMKQERQLRGNNSIGNSSGSGPSMRDPQLPPMAPLSTASRSGSSLIPHSYGEITALTPDQLLALRDLLPPLPEFSSASRPRAVVATGTSFNNISQAPPTSTTDPLNMNPLWHRLGINRLAPSLRTPFFFSSLARPHASWSSSSSTEGLSRLVLSRQQPQQGQSSSNSASSTSTSTQTSSDGATPPTDGVPSEINPQSNVVQSSVHVQHGSDAVQAPTYSVQLPFSSGESSCTFAQVSSNTIQTSSSSALSSVITNSTTSLTPVLSLQTSSPASPSFRASSLLTTDSASMTGHQQTSEDVAREVSGFPGGSGTTSSGACMSSATSSTSMSETLSNVNTESPGSSVSSSASASLPSMSGLSSMYRTTPRRSRARRTNSSAPYHVNLRPRRGSIQGSTSPQRGTTQPLMSPRHRRSTRSSSRPPTHVFMSSDDDSMEELSPPTRPDSRQRVSFDPLAEDASSSSSSD</sequence>
<feature type="compositionally biased region" description="Polar residues" evidence="3">
    <location>
        <begin position="203"/>
        <end position="212"/>
    </location>
</feature>
<name>A0A8B7P3I5_HYAAZ</name>
<reference evidence="6 7" key="1">
    <citation type="submission" date="2025-04" db="UniProtKB">
        <authorList>
            <consortium name="RefSeq"/>
        </authorList>
    </citation>
    <scope>IDENTIFICATION</scope>
    <source>
        <tissue evidence="6 7">Whole organism</tissue>
    </source>
</reference>
<feature type="compositionally biased region" description="Low complexity" evidence="3">
    <location>
        <begin position="705"/>
        <end position="747"/>
    </location>
</feature>
<keyword evidence="5" id="KW-1185">Reference proteome</keyword>
<feature type="compositionally biased region" description="Low complexity" evidence="3">
    <location>
        <begin position="1215"/>
        <end position="1245"/>
    </location>
</feature>
<dbReference type="InterPro" id="IPR024104">
    <property type="entry name" value="Tribbles/Ser_Thr_kinase_40"/>
</dbReference>
<feature type="compositionally biased region" description="Low complexity" evidence="3">
    <location>
        <begin position="221"/>
        <end position="248"/>
    </location>
</feature>
<feature type="region of interest" description="Disordered" evidence="3">
    <location>
        <begin position="188"/>
        <end position="280"/>
    </location>
</feature>
<feature type="compositionally biased region" description="Polar residues" evidence="3">
    <location>
        <begin position="1005"/>
        <end position="1058"/>
    </location>
</feature>
<proteinExistence type="predicted"/>
<evidence type="ECO:0000313" key="6">
    <source>
        <dbReference type="RefSeq" id="XP_018020571.1"/>
    </source>
</evidence>
<evidence type="ECO:0000256" key="1">
    <source>
        <dbReference type="ARBA" id="ARBA00003412"/>
    </source>
</evidence>
<feature type="compositionally biased region" description="Basic and acidic residues" evidence="3">
    <location>
        <begin position="372"/>
        <end position="388"/>
    </location>
</feature>
<feature type="region of interest" description="Disordered" evidence="3">
    <location>
        <begin position="1071"/>
        <end position="1109"/>
    </location>
</feature>
<dbReference type="PANTHER" id="PTHR22961">
    <property type="entry name" value="SER/THR PROTEIN KINASE-TRB"/>
    <property type="match status" value="1"/>
</dbReference>
<protein>
    <recommendedName>
        <fullName evidence="2">Serine/threonine-protein kinase 40</fullName>
    </recommendedName>
</protein>
<dbReference type="GO" id="GO:0005524">
    <property type="term" value="F:ATP binding"/>
    <property type="evidence" value="ECO:0007669"/>
    <property type="project" value="InterPro"/>
</dbReference>
<evidence type="ECO:0000313" key="8">
    <source>
        <dbReference type="RefSeq" id="XP_047739442.1"/>
    </source>
</evidence>
<dbReference type="OMA" id="NIVHEPI"/>
<evidence type="ECO:0000256" key="3">
    <source>
        <dbReference type="SAM" id="MobiDB-lite"/>
    </source>
</evidence>
<feature type="compositionally biased region" description="Low complexity" evidence="3">
    <location>
        <begin position="984"/>
        <end position="1004"/>
    </location>
</feature>
<feature type="domain" description="Protein kinase" evidence="4">
    <location>
        <begin position="325"/>
        <end position="650"/>
    </location>
</feature>
<dbReference type="RefSeq" id="XP_018020571.1">
    <property type="nucleotide sequence ID" value="XM_018165082.2"/>
</dbReference>
<feature type="compositionally biased region" description="Polar residues" evidence="3">
    <location>
        <begin position="1352"/>
        <end position="1363"/>
    </location>
</feature>
<feature type="region of interest" description="Disordered" evidence="3">
    <location>
        <begin position="1"/>
        <end position="43"/>
    </location>
</feature>
<feature type="region of interest" description="Disordered" evidence="3">
    <location>
        <begin position="687"/>
        <end position="760"/>
    </location>
</feature>
<dbReference type="OrthoDB" id="410920at2759"/>
<feature type="compositionally biased region" description="Polar residues" evidence="3">
    <location>
        <begin position="253"/>
        <end position="280"/>
    </location>
</feature>
<dbReference type="InterPro" id="IPR000719">
    <property type="entry name" value="Prot_kinase_dom"/>
</dbReference>
<feature type="compositionally biased region" description="Polar residues" evidence="3">
    <location>
        <begin position="326"/>
        <end position="344"/>
    </location>
</feature>
<evidence type="ECO:0000313" key="5">
    <source>
        <dbReference type="Proteomes" id="UP000694843"/>
    </source>
</evidence>
<dbReference type="RefSeq" id="XP_047739442.1">
    <property type="nucleotide sequence ID" value="XM_047883486.1"/>
</dbReference>
<organism evidence="5 7">
    <name type="scientific">Hyalella azteca</name>
    <name type="common">Amphipod</name>
    <dbReference type="NCBI Taxonomy" id="294128"/>
    <lineage>
        <taxon>Eukaryota</taxon>
        <taxon>Metazoa</taxon>
        <taxon>Ecdysozoa</taxon>
        <taxon>Arthropoda</taxon>
        <taxon>Crustacea</taxon>
        <taxon>Multicrustacea</taxon>
        <taxon>Malacostraca</taxon>
        <taxon>Eumalacostraca</taxon>
        <taxon>Peracarida</taxon>
        <taxon>Amphipoda</taxon>
        <taxon>Senticaudata</taxon>
        <taxon>Talitrida</taxon>
        <taxon>Talitroidea</taxon>
        <taxon>Hyalellidae</taxon>
        <taxon>Hyalella</taxon>
    </lineage>
</organism>
<feature type="region of interest" description="Disordered" evidence="3">
    <location>
        <begin position="309"/>
        <end position="408"/>
    </location>
</feature>
<dbReference type="PANTHER" id="PTHR22961:SF16">
    <property type="entry name" value="SERINE_THREONINE-PROTEIN KINASE 40"/>
    <property type="match status" value="1"/>
</dbReference>
<dbReference type="InterPro" id="IPR011009">
    <property type="entry name" value="Kinase-like_dom_sf"/>
</dbReference>
<evidence type="ECO:0000259" key="4">
    <source>
        <dbReference type="PROSITE" id="PS50011"/>
    </source>
</evidence>
<feature type="region of interest" description="Disordered" evidence="3">
    <location>
        <begin position="1215"/>
        <end position="1274"/>
    </location>
</feature>
<dbReference type="KEGG" id="hazt:108676925"/>
<dbReference type="SUPFAM" id="SSF56112">
    <property type="entry name" value="Protein kinase-like (PK-like)"/>
    <property type="match status" value="1"/>
</dbReference>
<evidence type="ECO:0000313" key="7">
    <source>
        <dbReference type="RefSeq" id="XP_018020572.1"/>
    </source>
</evidence>
<feature type="compositionally biased region" description="Low complexity" evidence="3">
    <location>
        <begin position="391"/>
        <end position="405"/>
    </location>
</feature>
<feature type="compositionally biased region" description="Polar residues" evidence="3">
    <location>
        <begin position="1"/>
        <end position="16"/>
    </location>
</feature>
<dbReference type="SMART" id="SM00220">
    <property type="entry name" value="S_TKc"/>
    <property type="match status" value="1"/>
</dbReference>
<dbReference type="InterPro" id="IPR008271">
    <property type="entry name" value="Ser/Thr_kinase_AS"/>
</dbReference>
<dbReference type="GO" id="GO:0004672">
    <property type="term" value="F:protein kinase activity"/>
    <property type="evidence" value="ECO:0007669"/>
    <property type="project" value="InterPro"/>
</dbReference>
<feature type="compositionally biased region" description="Polar residues" evidence="3">
    <location>
        <begin position="1457"/>
        <end position="1471"/>
    </location>
</feature>
<dbReference type="Gene3D" id="1.10.510.10">
    <property type="entry name" value="Transferase(Phosphotransferase) domain 1"/>
    <property type="match status" value="1"/>
</dbReference>
<dbReference type="RefSeq" id="XP_018020572.1">
    <property type="nucleotide sequence ID" value="XM_018165083.2"/>
</dbReference>